<protein>
    <submittedName>
        <fullName evidence="1">Glycosyltransferase</fullName>
    </submittedName>
</protein>
<accession>A0A346ACT0</accession>
<gene>
    <name evidence="1" type="primary">gt2</name>
</gene>
<dbReference type="EMBL" id="MH449682">
    <property type="protein sequence ID" value="AXL05042.1"/>
    <property type="molecule type" value="Genomic_DNA"/>
</dbReference>
<keyword evidence="1" id="KW-0808">Transferase</keyword>
<dbReference type="SUPFAM" id="SSF53756">
    <property type="entry name" value="UDP-Glycosyltransferase/glycogen phosphorylase"/>
    <property type="match status" value="1"/>
</dbReference>
<dbReference type="Gene3D" id="3.40.50.2000">
    <property type="entry name" value="Glycogen Phosphorylase B"/>
    <property type="match status" value="1"/>
</dbReference>
<dbReference type="AlphaFoldDB" id="A0A346ACT0"/>
<proteinExistence type="predicted"/>
<name>A0A346ACT0_AERHY</name>
<reference evidence="1" key="1">
    <citation type="submission" date="2018-06" db="EMBL/GenBank/DDBJ databases">
        <title>Genetic diversity of the Aeromonas Hydrophila O antigens and development of a suspension array for serotype detection.</title>
        <authorList>
            <person name="Cao H."/>
            <person name="Liu B."/>
        </authorList>
    </citation>
    <scope>NUCLEOTIDE SEQUENCE</scope>
    <source>
        <strain evidence="1">G5385</strain>
    </source>
</reference>
<organism evidence="1">
    <name type="scientific">Aeromonas hydrophila</name>
    <dbReference type="NCBI Taxonomy" id="644"/>
    <lineage>
        <taxon>Bacteria</taxon>
        <taxon>Pseudomonadati</taxon>
        <taxon>Pseudomonadota</taxon>
        <taxon>Gammaproteobacteria</taxon>
        <taxon>Aeromonadales</taxon>
        <taxon>Aeromonadaceae</taxon>
        <taxon>Aeromonas</taxon>
    </lineage>
</organism>
<sequence>MFDILFIPYRDLYFWHCYGSAVRDLQFLEVLSDNKHVNSITVLNRPVSLYERILNKRKQKFNYDSVNVIDVTSFDLLGPLKKRAWTVGCYNEHVDLFVSNYCQHGNNTLLVIDFTPFAIFPLVQSDRVMYWYDMIDNFTKHNCFSEQEKRLVDLKYQYVAANYHFMTAVSGAAAHAITKHRMLNFDIVPNGVFTSKFSDRVQCNKAAEYDFGFVGFVTDKFDVDFVCSLAKRYSVVVYGEVYDKSVSNKLRSNGVHIKGRFTYNELPRLIASFKIGLLPYLIEKSHDGSPLKLYEYLKNNTPCITSIDYEFTCPYVINYNENEISKELVEWMFSSCGDVKISLSLPDNVYLNKMLSSTLEKFITPE</sequence>
<dbReference type="GO" id="GO:0016740">
    <property type="term" value="F:transferase activity"/>
    <property type="evidence" value="ECO:0007669"/>
    <property type="project" value="UniProtKB-KW"/>
</dbReference>
<evidence type="ECO:0000313" key="1">
    <source>
        <dbReference type="EMBL" id="AXL05042.1"/>
    </source>
</evidence>